<keyword evidence="3" id="KW-1185">Reference proteome</keyword>
<feature type="domain" description="Methyltransferase" evidence="1">
    <location>
        <begin position="82"/>
        <end position="135"/>
    </location>
</feature>
<dbReference type="InterPro" id="IPR029063">
    <property type="entry name" value="SAM-dependent_MTases_sf"/>
</dbReference>
<accession>A0A0P9CSR3</accession>
<feature type="non-terminal residue" evidence="2">
    <location>
        <position position="147"/>
    </location>
</feature>
<dbReference type="Pfam" id="PF13649">
    <property type="entry name" value="Methyltransf_25"/>
    <property type="match status" value="1"/>
</dbReference>
<comment type="caution">
    <text evidence="2">The sequence shown here is derived from an EMBL/GenBank/DDBJ whole genome shotgun (WGS) entry which is preliminary data.</text>
</comment>
<name>A0A0P9CSR3_9CHLR</name>
<dbReference type="InterPro" id="IPR041698">
    <property type="entry name" value="Methyltransf_25"/>
</dbReference>
<reference evidence="2 3" key="1">
    <citation type="submission" date="2015-09" db="EMBL/GenBank/DDBJ databases">
        <title>Draft genome sequence of Kouleothrix aurantiaca JCM 19913.</title>
        <authorList>
            <person name="Hemp J."/>
        </authorList>
    </citation>
    <scope>NUCLEOTIDE SEQUENCE [LARGE SCALE GENOMIC DNA]</scope>
    <source>
        <strain evidence="2 3">COM-B</strain>
    </source>
</reference>
<dbReference type="Proteomes" id="UP000050509">
    <property type="component" value="Unassembled WGS sequence"/>
</dbReference>
<evidence type="ECO:0000313" key="2">
    <source>
        <dbReference type="EMBL" id="KPV48674.1"/>
    </source>
</evidence>
<dbReference type="Gene3D" id="3.40.50.150">
    <property type="entry name" value="Vaccinia Virus protein VP39"/>
    <property type="match status" value="1"/>
</dbReference>
<dbReference type="AlphaFoldDB" id="A0A0P9CSR3"/>
<sequence>MFLSVAESARLSIFQRGLSAAHHALLTPAWAYSGMRVTRYYSDLLNTHGYAPQALAERADDKDHAFYQHLFRDVCLEGAPSVLDVGCGLGDLLEFLASRQIAPAAYLGLDLVPAFVERCREQYPAAPFRFECANFVTRRFAPRERYE</sequence>
<evidence type="ECO:0000313" key="3">
    <source>
        <dbReference type="Proteomes" id="UP000050509"/>
    </source>
</evidence>
<proteinExistence type="predicted"/>
<protein>
    <recommendedName>
        <fullName evidence="1">Methyltransferase domain-containing protein</fullName>
    </recommendedName>
</protein>
<gene>
    <name evidence="2" type="ORF">SE17_36795</name>
</gene>
<dbReference type="SUPFAM" id="SSF53335">
    <property type="entry name" value="S-adenosyl-L-methionine-dependent methyltransferases"/>
    <property type="match status" value="1"/>
</dbReference>
<evidence type="ECO:0000259" key="1">
    <source>
        <dbReference type="Pfam" id="PF13649"/>
    </source>
</evidence>
<dbReference type="EMBL" id="LJCR01002475">
    <property type="protein sequence ID" value="KPV48674.1"/>
    <property type="molecule type" value="Genomic_DNA"/>
</dbReference>
<dbReference type="CDD" id="cd02440">
    <property type="entry name" value="AdoMet_MTases"/>
    <property type="match status" value="1"/>
</dbReference>
<organism evidence="2 3">
    <name type="scientific">Kouleothrix aurantiaca</name>
    <dbReference type="NCBI Taxonomy" id="186479"/>
    <lineage>
        <taxon>Bacteria</taxon>
        <taxon>Bacillati</taxon>
        <taxon>Chloroflexota</taxon>
        <taxon>Chloroflexia</taxon>
        <taxon>Chloroflexales</taxon>
        <taxon>Roseiflexineae</taxon>
        <taxon>Roseiflexaceae</taxon>
        <taxon>Kouleothrix</taxon>
    </lineage>
</organism>